<gene>
    <name evidence="1" type="ORF">BU23DRAFT_485858</name>
</gene>
<evidence type="ECO:0000313" key="2">
    <source>
        <dbReference type="Proteomes" id="UP000800036"/>
    </source>
</evidence>
<keyword evidence="2" id="KW-1185">Reference proteome</keyword>
<accession>A0A6A5UPV5</accession>
<dbReference type="Proteomes" id="UP000800036">
    <property type="component" value="Unassembled WGS sequence"/>
</dbReference>
<organism evidence="1 2">
    <name type="scientific">Bimuria novae-zelandiae CBS 107.79</name>
    <dbReference type="NCBI Taxonomy" id="1447943"/>
    <lineage>
        <taxon>Eukaryota</taxon>
        <taxon>Fungi</taxon>
        <taxon>Dikarya</taxon>
        <taxon>Ascomycota</taxon>
        <taxon>Pezizomycotina</taxon>
        <taxon>Dothideomycetes</taxon>
        <taxon>Pleosporomycetidae</taxon>
        <taxon>Pleosporales</taxon>
        <taxon>Massarineae</taxon>
        <taxon>Didymosphaeriaceae</taxon>
        <taxon>Bimuria</taxon>
    </lineage>
</organism>
<dbReference type="Pfam" id="PF14441">
    <property type="entry name" value="OTT_1508_deam"/>
    <property type="match status" value="1"/>
</dbReference>
<dbReference type="InterPro" id="IPR027796">
    <property type="entry name" value="OTT_1508_deam-like"/>
</dbReference>
<dbReference type="OrthoDB" id="4851849at2759"/>
<protein>
    <submittedName>
        <fullName evidence="1">Uncharacterized protein</fullName>
    </submittedName>
</protein>
<reference evidence="1" key="1">
    <citation type="journal article" date="2020" name="Stud. Mycol.">
        <title>101 Dothideomycetes genomes: a test case for predicting lifestyles and emergence of pathogens.</title>
        <authorList>
            <person name="Haridas S."/>
            <person name="Albert R."/>
            <person name="Binder M."/>
            <person name="Bloem J."/>
            <person name="Labutti K."/>
            <person name="Salamov A."/>
            <person name="Andreopoulos B."/>
            <person name="Baker S."/>
            <person name="Barry K."/>
            <person name="Bills G."/>
            <person name="Bluhm B."/>
            <person name="Cannon C."/>
            <person name="Castanera R."/>
            <person name="Culley D."/>
            <person name="Daum C."/>
            <person name="Ezra D."/>
            <person name="Gonzalez J."/>
            <person name="Henrissat B."/>
            <person name="Kuo A."/>
            <person name="Liang C."/>
            <person name="Lipzen A."/>
            <person name="Lutzoni F."/>
            <person name="Magnuson J."/>
            <person name="Mondo S."/>
            <person name="Nolan M."/>
            <person name="Ohm R."/>
            <person name="Pangilinan J."/>
            <person name="Park H.-J."/>
            <person name="Ramirez L."/>
            <person name="Alfaro M."/>
            <person name="Sun H."/>
            <person name="Tritt A."/>
            <person name="Yoshinaga Y."/>
            <person name="Zwiers L.-H."/>
            <person name="Turgeon B."/>
            <person name="Goodwin S."/>
            <person name="Spatafora J."/>
            <person name="Crous P."/>
            <person name="Grigoriev I."/>
        </authorList>
    </citation>
    <scope>NUCLEOTIDE SEQUENCE</scope>
    <source>
        <strain evidence="1">CBS 107.79</strain>
    </source>
</reference>
<dbReference type="EMBL" id="ML976742">
    <property type="protein sequence ID" value="KAF1966728.1"/>
    <property type="molecule type" value="Genomic_DNA"/>
</dbReference>
<sequence length="470" mass="53350">MSRLNPRTSSPTRSIWYPLSENTFREHLVALEKRTNAVPVDPQIFPLTTSAPCTPTLSLHVEQQLADDLAFLAAIEEGAQSVAAVCLEEYISPRRLVVRFAALDLSLSAEVKDALQHIVDLILFPSAPGEETSLPKQSKYEELFSVIVNLHFRRLLARLRSAKWEKPTYLRQQHKKPLWADFPNLSHRVQFVYTKKESALRREVETHIAVLASTYDAFESAPPENNLPALHHLIHTSYSFIKTPEIAAFAERLDRSVTGTPTRQIASALKTLLQVEKIAAYWRITRSLLDTARTYPALFVEKVELAFLTPYASVPTSVAYESWAATCHVHAEVQLAVYYDLRSQNQYQDEGVLRPRVIGTSKWLCYLCYLFLREHGGFRPANTHGRLYDQWTVPDLEEYGGEMRGRYREIVRGIDEEVVRVTLGVEEGVRWRAEPMTSRQNLLGDDNAGVMEREGGEDVSSKLAGLDIKN</sequence>
<name>A0A6A5UPV5_9PLEO</name>
<dbReference type="AlphaFoldDB" id="A0A6A5UPV5"/>
<evidence type="ECO:0000313" key="1">
    <source>
        <dbReference type="EMBL" id="KAF1966728.1"/>
    </source>
</evidence>
<proteinExistence type="predicted"/>